<keyword evidence="3" id="KW-0732">Signal</keyword>
<dbReference type="Gene3D" id="2.60.40.420">
    <property type="entry name" value="Cupredoxins - blue copper proteins"/>
    <property type="match status" value="1"/>
</dbReference>
<evidence type="ECO:0000313" key="4">
    <source>
        <dbReference type="EMBL" id="EOA83928.1"/>
    </source>
</evidence>
<feature type="compositionally biased region" description="Low complexity" evidence="1">
    <location>
        <begin position="193"/>
        <end position="208"/>
    </location>
</feature>
<feature type="chain" id="PRO_5004343611" description="Extracellular serine-rich protein" evidence="3">
    <location>
        <begin position="27"/>
        <end position="279"/>
    </location>
</feature>
<dbReference type="PANTHER" id="PTHR34883">
    <property type="entry name" value="SERINE-RICH PROTEIN, PUTATIVE-RELATED-RELATED"/>
    <property type="match status" value="1"/>
</dbReference>
<dbReference type="PANTHER" id="PTHR34883:SF19">
    <property type="entry name" value="EXTRACELLULAR SERINE-RICH PROTEIN"/>
    <property type="match status" value="1"/>
</dbReference>
<dbReference type="STRING" id="671987.R0JS38"/>
<dbReference type="CDD" id="cd12087">
    <property type="entry name" value="TM_EGFR-like"/>
    <property type="match status" value="1"/>
</dbReference>
<feature type="region of interest" description="Disordered" evidence="1">
    <location>
        <begin position="253"/>
        <end position="279"/>
    </location>
</feature>
<dbReference type="InterPro" id="IPR052953">
    <property type="entry name" value="Ser-rich/MCO-related"/>
</dbReference>
<feature type="compositionally biased region" description="Basic and acidic residues" evidence="1">
    <location>
        <begin position="263"/>
        <end position="273"/>
    </location>
</feature>
<feature type="signal peptide" evidence="3">
    <location>
        <begin position="1"/>
        <end position="26"/>
    </location>
</feature>
<dbReference type="InterPro" id="IPR008972">
    <property type="entry name" value="Cupredoxin"/>
</dbReference>
<organism evidence="4 5">
    <name type="scientific">Exserohilum turcicum (strain 28A)</name>
    <name type="common">Northern leaf blight fungus</name>
    <name type="synonym">Setosphaeria turcica</name>
    <dbReference type="NCBI Taxonomy" id="671987"/>
    <lineage>
        <taxon>Eukaryota</taxon>
        <taxon>Fungi</taxon>
        <taxon>Dikarya</taxon>
        <taxon>Ascomycota</taxon>
        <taxon>Pezizomycotina</taxon>
        <taxon>Dothideomycetes</taxon>
        <taxon>Pleosporomycetidae</taxon>
        <taxon>Pleosporales</taxon>
        <taxon>Pleosporineae</taxon>
        <taxon>Pleosporaceae</taxon>
        <taxon>Exserohilum</taxon>
    </lineage>
</organism>
<evidence type="ECO:0008006" key="6">
    <source>
        <dbReference type="Google" id="ProtNLM"/>
    </source>
</evidence>
<dbReference type="RefSeq" id="XP_008028000.1">
    <property type="nucleotide sequence ID" value="XM_008029809.1"/>
</dbReference>
<feature type="region of interest" description="Disordered" evidence="1">
    <location>
        <begin position="186"/>
        <end position="216"/>
    </location>
</feature>
<evidence type="ECO:0000313" key="5">
    <source>
        <dbReference type="Proteomes" id="UP000016935"/>
    </source>
</evidence>
<dbReference type="CDD" id="cd00920">
    <property type="entry name" value="Cupredoxin"/>
    <property type="match status" value="1"/>
</dbReference>
<feature type="compositionally biased region" description="Acidic residues" evidence="1">
    <location>
        <begin position="253"/>
        <end position="262"/>
    </location>
</feature>
<keyword evidence="2" id="KW-0812">Transmembrane</keyword>
<dbReference type="SUPFAM" id="SSF49503">
    <property type="entry name" value="Cupredoxins"/>
    <property type="match status" value="1"/>
</dbReference>
<accession>R0JS38</accession>
<reference evidence="4 5" key="1">
    <citation type="journal article" date="2012" name="PLoS Pathog.">
        <title>Diverse lifestyles and strategies of plant pathogenesis encoded in the genomes of eighteen Dothideomycetes fungi.</title>
        <authorList>
            <person name="Ohm R.A."/>
            <person name="Feau N."/>
            <person name="Henrissat B."/>
            <person name="Schoch C.L."/>
            <person name="Horwitz B.A."/>
            <person name="Barry K.W."/>
            <person name="Condon B.J."/>
            <person name="Copeland A.C."/>
            <person name="Dhillon B."/>
            <person name="Glaser F."/>
            <person name="Hesse C.N."/>
            <person name="Kosti I."/>
            <person name="LaButti K."/>
            <person name="Lindquist E.A."/>
            <person name="Lucas S."/>
            <person name="Salamov A.A."/>
            <person name="Bradshaw R.E."/>
            <person name="Ciuffetti L."/>
            <person name="Hamelin R.C."/>
            <person name="Kema G.H.J."/>
            <person name="Lawrence C."/>
            <person name="Scott J.A."/>
            <person name="Spatafora J.W."/>
            <person name="Turgeon B.G."/>
            <person name="de Wit P.J.G.M."/>
            <person name="Zhong S."/>
            <person name="Goodwin S.B."/>
            <person name="Grigoriev I.V."/>
        </authorList>
    </citation>
    <scope>NUCLEOTIDE SEQUENCE [LARGE SCALE GENOMIC DNA]</scope>
    <source>
        <strain evidence="5">28A</strain>
    </source>
</reference>
<protein>
    <recommendedName>
        <fullName evidence="6">Extracellular serine-rich protein</fullName>
    </recommendedName>
</protein>
<keyword evidence="5" id="KW-1185">Reference proteome</keyword>
<evidence type="ECO:0000256" key="3">
    <source>
        <dbReference type="SAM" id="SignalP"/>
    </source>
</evidence>
<proteinExistence type="predicted"/>
<evidence type="ECO:0000256" key="2">
    <source>
        <dbReference type="SAM" id="Phobius"/>
    </source>
</evidence>
<keyword evidence="2" id="KW-0472">Membrane</keyword>
<dbReference type="EMBL" id="KB908814">
    <property type="protein sequence ID" value="EOA83928.1"/>
    <property type="molecule type" value="Genomic_DNA"/>
</dbReference>
<dbReference type="OrthoDB" id="2331100at2759"/>
<keyword evidence="2" id="KW-1133">Transmembrane helix</keyword>
<reference evidence="4 5" key="2">
    <citation type="journal article" date="2013" name="PLoS Genet.">
        <title>Comparative genome structure, secondary metabolite, and effector coding capacity across Cochliobolus pathogens.</title>
        <authorList>
            <person name="Condon B.J."/>
            <person name="Leng Y."/>
            <person name="Wu D."/>
            <person name="Bushley K.E."/>
            <person name="Ohm R.A."/>
            <person name="Otillar R."/>
            <person name="Martin J."/>
            <person name="Schackwitz W."/>
            <person name="Grimwood J."/>
            <person name="MohdZainudin N."/>
            <person name="Xue C."/>
            <person name="Wang R."/>
            <person name="Manning V.A."/>
            <person name="Dhillon B."/>
            <person name="Tu Z.J."/>
            <person name="Steffenson B.J."/>
            <person name="Salamov A."/>
            <person name="Sun H."/>
            <person name="Lowry S."/>
            <person name="LaButti K."/>
            <person name="Han J."/>
            <person name="Copeland A."/>
            <person name="Lindquist E."/>
            <person name="Barry K."/>
            <person name="Schmutz J."/>
            <person name="Baker S.E."/>
            <person name="Ciuffetti L.M."/>
            <person name="Grigoriev I.V."/>
            <person name="Zhong S."/>
            <person name="Turgeon B.G."/>
        </authorList>
    </citation>
    <scope>NUCLEOTIDE SEQUENCE [LARGE SCALE GENOMIC DNA]</scope>
    <source>
        <strain evidence="5">28A</strain>
    </source>
</reference>
<feature type="transmembrane region" description="Helical" evidence="2">
    <location>
        <begin position="223"/>
        <end position="245"/>
    </location>
</feature>
<dbReference type="Proteomes" id="UP000016935">
    <property type="component" value="Unassembled WGS sequence"/>
</dbReference>
<dbReference type="eggNOG" id="ENOG502S0EC">
    <property type="taxonomic scope" value="Eukaryota"/>
</dbReference>
<feature type="region of interest" description="Disordered" evidence="1">
    <location>
        <begin position="27"/>
        <end position="54"/>
    </location>
</feature>
<name>R0JS38_EXST2</name>
<dbReference type="AlphaFoldDB" id="R0JS38"/>
<dbReference type="HOGENOM" id="CLU_078017_0_0_1"/>
<evidence type="ECO:0000256" key="1">
    <source>
        <dbReference type="SAM" id="MobiDB-lite"/>
    </source>
</evidence>
<dbReference type="GeneID" id="19402418"/>
<feature type="compositionally biased region" description="Low complexity" evidence="1">
    <location>
        <begin position="32"/>
        <end position="41"/>
    </location>
</feature>
<sequence>MPRSQSWLHTVFLSLVVVIHLPTGLAQDDPASSTESPTTSSIAPDQPSPTNSAPAQTYTIQVGLADHKFKPEVTTANIGDTIEFAFYPRNHSVVRAEYGFPCIPYEMTGASKTGFFAGFHTVDTVLSSPPTYRILINDTDPIFFYCSAPGSCLTYGMVGAINPNASMSVQKQQQLALSSTYMLNPGEPFPDESPSASNPATSSATANTDTGKPADEKGLSTGAIVGIVVGGSSIIFVAALFFFFWGRTTSLANEEEKEEIEEEKEKEKEKEKGLITMNG</sequence>
<gene>
    <name evidence="4" type="ORF">SETTUDRAFT_21263</name>
</gene>